<evidence type="ECO:0000313" key="1">
    <source>
        <dbReference type="EMBL" id="MED1201944.1"/>
    </source>
</evidence>
<organism evidence="1 2">
    <name type="scientific">Heyndrickxia acidicola</name>
    <dbReference type="NCBI Taxonomy" id="209389"/>
    <lineage>
        <taxon>Bacteria</taxon>
        <taxon>Bacillati</taxon>
        <taxon>Bacillota</taxon>
        <taxon>Bacilli</taxon>
        <taxon>Bacillales</taxon>
        <taxon>Bacillaceae</taxon>
        <taxon>Heyndrickxia</taxon>
    </lineage>
</organism>
<comment type="caution">
    <text evidence="1">The sequence shown here is derived from an EMBL/GenBank/DDBJ whole genome shotgun (WGS) entry which is preliminary data.</text>
</comment>
<dbReference type="RefSeq" id="WP_066264488.1">
    <property type="nucleotide sequence ID" value="NZ_JARMAB010000004.1"/>
</dbReference>
<dbReference type="EMBL" id="JARMAB010000004">
    <property type="protein sequence ID" value="MED1201944.1"/>
    <property type="molecule type" value="Genomic_DNA"/>
</dbReference>
<dbReference type="NCBIfam" id="NF047561">
    <property type="entry name" value="orf58_phage_fam"/>
    <property type="match status" value="1"/>
</dbReference>
<accession>A0ABU6MCC6</accession>
<gene>
    <name evidence="1" type="ORF">P4T90_02435</name>
</gene>
<dbReference type="Proteomes" id="UP001341444">
    <property type="component" value="Unassembled WGS sequence"/>
</dbReference>
<evidence type="ECO:0000313" key="2">
    <source>
        <dbReference type="Proteomes" id="UP001341444"/>
    </source>
</evidence>
<proteinExistence type="predicted"/>
<keyword evidence="2" id="KW-1185">Reference proteome</keyword>
<reference evidence="1 2" key="1">
    <citation type="submission" date="2023-03" db="EMBL/GenBank/DDBJ databases">
        <title>Bacillus Genome Sequencing.</title>
        <authorList>
            <person name="Dunlap C."/>
        </authorList>
    </citation>
    <scope>NUCLEOTIDE SEQUENCE [LARGE SCALE GENOMIC DNA]</scope>
    <source>
        <strain evidence="1 2">B-23453</strain>
    </source>
</reference>
<sequence>MSTSPLLYGRYIKIMIGSGVFTNADLEIQFEVNFDDDSKPNISTVQISNLTNTTINKIKKNDTITVIAGYQSDHGVLVTGKITKTLTKYSGVDKITTITFKEGNDYSGIKVTSSVADPAQKYFVKKRYKLKKPSKTVTYTTTTDKNGKKHQHKHTRTTKYKTVKVPKYRKQTMQITFKKGTTASQIISRLVRILGIKLAEFNLPRDKVYTSGYKVSGVIENDLETIVKDCGASMYWRRGNMVIRSIETGNDERFELSEATGLVYPPDEFEDNTTKGYNVRCLLQYRITTASLIDIKSSTANGKFRVRYGKHYYDGTDFFSDFEVVS</sequence>
<name>A0ABU6MCC6_9BACI</name>
<protein>
    <submittedName>
        <fullName evidence="1">Uncharacterized protein</fullName>
    </submittedName>
</protein>